<protein>
    <submittedName>
        <fullName evidence="4">Prolyl 4-hydroxylase 1-like</fullName>
    </submittedName>
</protein>
<keyword evidence="2" id="KW-0479">Metal-binding</keyword>
<sequence>MASAMRIVFGLLTLVTCGMILGALIQLAFIHRMEDSLDRESSFSGKHASLAGNKHPLARGISHWGYDKEAVALRIGYVKPEIISWKPRIILFHNFLSAEECDYLRSVAMPRLHVSTVVDAKTGKVCTLCK</sequence>
<keyword evidence="3" id="KW-0408">Iron</keyword>
<dbReference type="GO" id="GO:0005789">
    <property type="term" value="C:endoplasmic reticulum membrane"/>
    <property type="evidence" value="ECO:0007669"/>
    <property type="project" value="UniProtKB-SubCell"/>
</dbReference>
<proteinExistence type="predicted"/>
<evidence type="ECO:0000256" key="2">
    <source>
        <dbReference type="ARBA" id="ARBA00022723"/>
    </source>
</evidence>
<gene>
    <name evidence="4" type="primary">LOC107790104</name>
</gene>
<reference evidence="4" key="1">
    <citation type="submission" date="2025-08" db="UniProtKB">
        <authorList>
            <consortium name="RefSeq"/>
        </authorList>
    </citation>
    <scope>IDENTIFICATION</scope>
</reference>
<comment type="subcellular location">
    <subcellularLocation>
        <location evidence="1">Endoplasmic reticulum membrane</location>
    </subcellularLocation>
</comment>
<dbReference type="PANTHER" id="PTHR10869:SF42">
    <property type="entry name" value="PROLYL 4-HYDROXYLASE 1"/>
    <property type="match status" value="1"/>
</dbReference>
<evidence type="ECO:0000313" key="4">
    <source>
        <dbReference type="RefSeq" id="XP_016467495.1"/>
    </source>
</evidence>
<evidence type="ECO:0000256" key="3">
    <source>
        <dbReference type="ARBA" id="ARBA00023004"/>
    </source>
</evidence>
<accession>A0A1S3ZSW1</accession>
<dbReference type="STRING" id="4097.A0A1S3ZSW1"/>
<dbReference type="Gene3D" id="2.60.120.620">
    <property type="entry name" value="q2cbj1_9rhob like domain"/>
    <property type="match status" value="1"/>
</dbReference>
<dbReference type="InterPro" id="IPR045054">
    <property type="entry name" value="P4HA-like"/>
</dbReference>
<dbReference type="GO" id="GO:0046872">
    <property type="term" value="F:metal ion binding"/>
    <property type="evidence" value="ECO:0007669"/>
    <property type="project" value="UniProtKB-KW"/>
</dbReference>
<dbReference type="PaxDb" id="4097-A0A1S3ZSW1"/>
<dbReference type="OrthoDB" id="420380at2759"/>
<name>A0A1S3ZSW1_TOBAC</name>
<dbReference type="PANTHER" id="PTHR10869">
    <property type="entry name" value="PROLYL 4-HYDROXYLASE ALPHA SUBUNIT"/>
    <property type="match status" value="1"/>
</dbReference>
<dbReference type="RefSeq" id="XP_016467495.1">
    <property type="nucleotide sequence ID" value="XM_016612009.1"/>
</dbReference>
<dbReference type="KEGG" id="nta:107790104"/>
<evidence type="ECO:0000256" key="1">
    <source>
        <dbReference type="ARBA" id="ARBA00004586"/>
    </source>
</evidence>
<dbReference type="SMR" id="A0A1S3ZSW1"/>
<organism evidence="4">
    <name type="scientific">Nicotiana tabacum</name>
    <name type="common">Common tobacco</name>
    <dbReference type="NCBI Taxonomy" id="4097"/>
    <lineage>
        <taxon>Eukaryota</taxon>
        <taxon>Viridiplantae</taxon>
        <taxon>Streptophyta</taxon>
        <taxon>Embryophyta</taxon>
        <taxon>Tracheophyta</taxon>
        <taxon>Spermatophyta</taxon>
        <taxon>Magnoliopsida</taxon>
        <taxon>eudicotyledons</taxon>
        <taxon>Gunneridae</taxon>
        <taxon>Pentapetalae</taxon>
        <taxon>asterids</taxon>
        <taxon>lamiids</taxon>
        <taxon>Solanales</taxon>
        <taxon>Solanaceae</taxon>
        <taxon>Nicotianoideae</taxon>
        <taxon>Nicotianeae</taxon>
        <taxon>Nicotiana</taxon>
    </lineage>
</organism>
<dbReference type="OMA" id="INIWNND"/>
<dbReference type="AlphaFoldDB" id="A0A1S3ZSW1"/>